<feature type="transmembrane region" description="Helical" evidence="8">
    <location>
        <begin position="101"/>
        <end position="119"/>
    </location>
</feature>
<gene>
    <name evidence="9" type="ORF">G6R30_00530</name>
</gene>
<keyword evidence="4" id="KW-1003">Cell membrane</keyword>
<sequence>MKQINESLRLTFSPKAIWQDLVTLKQATKGLLALMIGAQVLTFSLSADRSGLAWLTLWTGLAAVINLALVDQGKQSNFFWGLLCTAAWLIVAFHSRTFGDVFAQGFAFVMQFFGIRLWARARDDQGELKAKALSKPLALTVFILTIATYLVVLSISKHLHGLQIYLDSAVLPLNIVGQVLMTYGYRSQWLAWILVDVVQVTVWARNIFVLDGSYAVSMLVLQIVMLVNALYGVWYWYQKSKN</sequence>
<comment type="caution">
    <text evidence="9">The sequence shown here is derived from an EMBL/GenBank/DDBJ whole genome shotgun (WGS) entry which is preliminary data.</text>
</comment>
<keyword evidence="3" id="KW-0813">Transport</keyword>
<evidence type="ECO:0000256" key="6">
    <source>
        <dbReference type="ARBA" id="ARBA00022989"/>
    </source>
</evidence>
<feature type="transmembrane region" description="Helical" evidence="8">
    <location>
        <begin position="52"/>
        <end position="70"/>
    </location>
</feature>
<feature type="transmembrane region" description="Helical" evidence="8">
    <location>
        <begin position="139"/>
        <end position="156"/>
    </location>
</feature>
<comment type="subcellular location">
    <subcellularLocation>
        <location evidence="1">Cell membrane</location>
        <topology evidence="1">Multi-pass membrane protein</topology>
    </subcellularLocation>
</comment>
<keyword evidence="10" id="KW-1185">Reference proteome</keyword>
<feature type="transmembrane region" description="Helical" evidence="8">
    <location>
        <begin position="214"/>
        <end position="237"/>
    </location>
</feature>
<evidence type="ECO:0000256" key="4">
    <source>
        <dbReference type="ARBA" id="ARBA00022475"/>
    </source>
</evidence>
<evidence type="ECO:0000256" key="8">
    <source>
        <dbReference type="SAM" id="Phobius"/>
    </source>
</evidence>
<evidence type="ECO:0000256" key="7">
    <source>
        <dbReference type="ARBA" id="ARBA00023136"/>
    </source>
</evidence>
<dbReference type="PANTHER" id="PTHR36122">
    <property type="entry name" value="NICOTINAMIDE RIBOSIDE TRANSPORTER PNUC"/>
    <property type="match status" value="1"/>
</dbReference>
<dbReference type="Proteomes" id="UP001519503">
    <property type="component" value="Unassembled WGS sequence"/>
</dbReference>
<accession>A0ABS5QUU1</accession>
<dbReference type="RefSeq" id="WP_213820419.1">
    <property type="nucleotide sequence ID" value="NZ_JAAMFL010000001.1"/>
</dbReference>
<evidence type="ECO:0000256" key="5">
    <source>
        <dbReference type="ARBA" id="ARBA00022692"/>
    </source>
</evidence>
<feature type="transmembrane region" description="Helical" evidence="8">
    <location>
        <begin position="77"/>
        <end position="95"/>
    </location>
</feature>
<keyword evidence="5 8" id="KW-0812">Transmembrane</keyword>
<organism evidence="9 10">
    <name type="scientific">Fructobacillus parabroussonetiae</name>
    <dbReference type="NCBI Taxonomy" id="2713174"/>
    <lineage>
        <taxon>Bacteria</taxon>
        <taxon>Bacillati</taxon>
        <taxon>Bacillota</taxon>
        <taxon>Bacilli</taxon>
        <taxon>Lactobacillales</taxon>
        <taxon>Lactobacillaceae</taxon>
        <taxon>Fructobacillus</taxon>
    </lineage>
</organism>
<reference evidence="9 10" key="1">
    <citation type="submission" date="2020-02" db="EMBL/GenBank/DDBJ databases">
        <title>Fructobacillus sp. isolated from paper mulberry of Taiwan.</title>
        <authorList>
            <person name="Lin S.-T."/>
        </authorList>
    </citation>
    <scope>NUCLEOTIDE SEQUENCE [LARGE SCALE GENOMIC DNA]</scope>
    <source>
        <strain evidence="9 10">S1-1</strain>
    </source>
</reference>
<dbReference type="Pfam" id="PF04973">
    <property type="entry name" value="NMN_transporter"/>
    <property type="match status" value="1"/>
</dbReference>
<protein>
    <submittedName>
        <fullName evidence="9">Nicotinamide mononucleotide transporter</fullName>
    </submittedName>
</protein>
<evidence type="ECO:0000256" key="1">
    <source>
        <dbReference type="ARBA" id="ARBA00004651"/>
    </source>
</evidence>
<dbReference type="EMBL" id="JAAMFL010000001">
    <property type="protein sequence ID" value="MBS9336955.1"/>
    <property type="molecule type" value="Genomic_DNA"/>
</dbReference>
<name>A0ABS5QUU1_9LACO</name>
<dbReference type="NCBIfam" id="TIGR01528">
    <property type="entry name" value="NMN_trans_PnuC"/>
    <property type="match status" value="1"/>
</dbReference>
<dbReference type="PANTHER" id="PTHR36122:SF2">
    <property type="entry name" value="NICOTINAMIDE RIBOSIDE TRANSPORTER PNUC"/>
    <property type="match status" value="1"/>
</dbReference>
<evidence type="ECO:0000256" key="3">
    <source>
        <dbReference type="ARBA" id="ARBA00022448"/>
    </source>
</evidence>
<comment type="similarity">
    <text evidence="2">Belongs to the nicotinamide ribonucleoside (NR) uptake permease (TC 4.B.1) family.</text>
</comment>
<evidence type="ECO:0000313" key="9">
    <source>
        <dbReference type="EMBL" id="MBS9336955.1"/>
    </source>
</evidence>
<dbReference type="InterPro" id="IPR006419">
    <property type="entry name" value="NMN_transpt_PnuC"/>
</dbReference>
<evidence type="ECO:0000313" key="10">
    <source>
        <dbReference type="Proteomes" id="UP001519503"/>
    </source>
</evidence>
<feature type="transmembrane region" description="Helical" evidence="8">
    <location>
        <begin position="30"/>
        <end position="46"/>
    </location>
</feature>
<keyword evidence="6 8" id="KW-1133">Transmembrane helix</keyword>
<proteinExistence type="inferred from homology"/>
<evidence type="ECO:0000256" key="2">
    <source>
        <dbReference type="ARBA" id="ARBA00006669"/>
    </source>
</evidence>
<keyword evidence="7 8" id="KW-0472">Membrane</keyword>